<evidence type="ECO:0000256" key="8">
    <source>
        <dbReference type="ARBA" id="ARBA00023242"/>
    </source>
</evidence>
<dbReference type="PROSITE" id="PS00434">
    <property type="entry name" value="HSF_DOMAIN"/>
    <property type="match status" value="1"/>
</dbReference>
<comment type="similarity">
    <text evidence="9">Belongs to the HSF family.</text>
</comment>
<dbReference type="AlphaFoldDB" id="A0AA41VB21"/>
<keyword evidence="7" id="KW-0804">Transcription</keyword>
<evidence type="ECO:0000256" key="6">
    <source>
        <dbReference type="ARBA" id="ARBA00023125"/>
    </source>
</evidence>
<keyword evidence="6" id="KW-0238">DNA-binding</keyword>
<keyword evidence="3" id="KW-0597">Phosphoprotein</keyword>
<evidence type="ECO:0000256" key="4">
    <source>
        <dbReference type="ARBA" id="ARBA00023015"/>
    </source>
</evidence>
<dbReference type="Pfam" id="PF00447">
    <property type="entry name" value="HSF_DNA-bind"/>
    <property type="match status" value="1"/>
</dbReference>
<keyword evidence="5" id="KW-0346">Stress response</keyword>
<evidence type="ECO:0000256" key="1">
    <source>
        <dbReference type="ARBA" id="ARBA00004123"/>
    </source>
</evidence>
<dbReference type="InterPro" id="IPR036388">
    <property type="entry name" value="WH-like_DNA-bd_sf"/>
</dbReference>
<gene>
    <name evidence="12" type="ORF">MKW94_018490</name>
</gene>
<dbReference type="InterPro" id="IPR036390">
    <property type="entry name" value="WH_DNA-bd_sf"/>
</dbReference>
<dbReference type="Proteomes" id="UP001177140">
    <property type="component" value="Unassembled WGS sequence"/>
</dbReference>
<sequence length="313" mass="36288">MEGNSNNSSMAPFVLKTYDMVNDPFTELWIVWGKSNNSFIVMDPSEFSQRILPVYFKHNNFSSFIRQLNTYGFRKVDTDRWEFAHESFLRGQKHLLTNVVRKKSCNKSSSNYPYMVQAEEEQELLLMEVGRLKREQEILNEEVEAIDKRLRTTERRPEQMLAFLSKVVNDPEILTRMVQEKEGKNVIIREKKRRFVQLSASASSSSTSTLGDYDHESDNYQSIARTEVIKVEDDGGFCNQEEEEGGIIRSYSTVDHHHQVALNINRPTVVVPLYGFESSQGKYHQQIEPFFYSSERGEASTIPYPFSLLESGF</sequence>
<evidence type="ECO:0000256" key="5">
    <source>
        <dbReference type="ARBA" id="ARBA00023016"/>
    </source>
</evidence>
<dbReference type="GO" id="GO:0005634">
    <property type="term" value="C:nucleus"/>
    <property type="evidence" value="ECO:0007669"/>
    <property type="project" value="UniProtKB-SubCell"/>
</dbReference>
<protein>
    <recommendedName>
        <fullName evidence="11">HSF-type DNA-binding domain-containing protein</fullName>
    </recommendedName>
</protein>
<dbReference type="SMART" id="SM00415">
    <property type="entry name" value="HSF"/>
    <property type="match status" value="1"/>
</dbReference>
<evidence type="ECO:0000313" key="12">
    <source>
        <dbReference type="EMBL" id="MCL7038556.1"/>
    </source>
</evidence>
<evidence type="ECO:0000313" key="13">
    <source>
        <dbReference type="Proteomes" id="UP001177140"/>
    </source>
</evidence>
<evidence type="ECO:0000256" key="9">
    <source>
        <dbReference type="RuleBase" id="RU004020"/>
    </source>
</evidence>
<keyword evidence="8" id="KW-0539">Nucleus</keyword>
<organism evidence="12 13">
    <name type="scientific">Papaver nudicaule</name>
    <name type="common">Iceland poppy</name>
    <dbReference type="NCBI Taxonomy" id="74823"/>
    <lineage>
        <taxon>Eukaryota</taxon>
        <taxon>Viridiplantae</taxon>
        <taxon>Streptophyta</taxon>
        <taxon>Embryophyta</taxon>
        <taxon>Tracheophyta</taxon>
        <taxon>Spermatophyta</taxon>
        <taxon>Magnoliopsida</taxon>
        <taxon>Ranunculales</taxon>
        <taxon>Papaveraceae</taxon>
        <taxon>Papaveroideae</taxon>
        <taxon>Papaver</taxon>
    </lineage>
</organism>
<name>A0AA41VB21_PAPNU</name>
<dbReference type="GO" id="GO:0006357">
    <property type="term" value="P:regulation of transcription by RNA polymerase II"/>
    <property type="evidence" value="ECO:0007669"/>
    <property type="project" value="TreeGrafter"/>
</dbReference>
<comment type="subunit">
    <text evidence="2">Homotrimer.</text>
</comment>
<keyword evidence="10" id="KW-0175">Coiled coil</keyword>
<proteinExistence type="inferred from homology"/>
<feature type="coiled-coil region" evidence="10">
    <location>
        <begin position="115"/>
        <end position="156"/>
    </location>
</feature>
<dbReference type="PANTHER" id="PTHR10015:SF332">
    <property type="entry name" value="HEAT STRESS TRANSCRIPTION FACTOR C-1"/>
    <property type="match status" value="1"/>
</dbReference>
<dbReference type="FunFam" id="1.10.10.10:FF:000037">
    <property type="entry name" value="Heat stress transcription factor B-4"/>
    <property type="match status" value="1"/>
</dbReference>
<evidence type="ECO:0000259" key="11">
    <source>
        <dbReference type="PROSITE" id="PS00434"/>
    </source>
</evidence>
<evidence type="ECO:0000256" key="3">
    <source>
        <dbReference type="ARBA" id="ARBA00022553"/>
    </source>
</evidence>
<evidence type="ECO:0000256" key="7">
    <source>
        <dbReference type="ARBA" id="ARBA00023163"/>
    </source>
</evidence>
<evidence type="ECO:0000256" key="10">
    <source>
        <dbReference type="SAM" id="Coils"/>
    </source>
</evidence>
<dbReference type="EMBL" id="JAJJMA010191820">
    <property type="protein sequence ID" value="MCL7038556.1"/>
    <property type="molecule type" value="Genomic_DNA"/>
</dbReference>
<dbReference type="InterPro" id="IPR000232">
    <property type="entry name" value="HSF_DNA-bd"/>
</dbReference>
<comment type="caution">
    <text evidence="12">The sequence shown here is derived from an EMBL/GenBank/DDBJ whole genome shotgun (WGS) entry which is preliminary data.</text>
</comment>
<accession>A0AA41VB21</accession>
<dbReference type="SUPFAM" id="SSF46785">
    <property type="entry name" value="Winged helix' DNA-binding domain"/>
    <property type="match status" value="1"/>
</dbReference>
<dbReference type="PRINTS" id="PR00056">
    <property type="entry name" value="HSFDOMAIN"/>
</dbReference>
<evidence type="ECO:0000256" key="2">
    <source>
        <dbReference type="ARBA" id="ARBA00011233"/>
    </source>
</evidence>
<reference evidence="12" key="1">
    <citation type="submission" date="2022-03" db="EMBL/GenBank/DDBJ databases">
        <title>A functionally conserved STORR gene fusion in Papaver species that diverged 16.8 million years ago.</title>
        <authorList>
            <person name="Catania T."/>
        </authorList>
    </citation>
    <scope>NUCLEOTIDE SEQUENCE</scope>
    <source>
        <strain evidence="12">S-191538</strain>
    </source>
</reference>
<comment type="subcellular location">
    <subcellularLocation>
        <location evidence="1">Nucleus</location>
    </subcellularLocation>
</comment>
<dbReference type="GO" id="GO:0003700">
    <property type="term" value="F:DNA-binding transcription factor activity"/>
    <property type="evidence" value="ECO:0007669"/>
    <property type="project" value="InterPro"/>
</dbReference>
<dbReference type="GO" id="GO:0000978">
    <property type="term" value="F:RNA polymerase II cis-regulatory region sequence-specific DNA binding"/>
    <property type="evidence" value="ECO:0007669"/>
    <property type="project" value="TreeGrafter"/>
</dbReference>
<keyword evidence="4" id="KW-0805">Transcription regulation</keyword>
<keyword evidence="13" id="KW-1185">Reference proteome</keyword>
<dbReference type="Gene3D" id="1.10.10.10">
    <property type="entry name" value="Winged helix-like DNA-binding domain superfamily/Winged helix DNA-binding domain"/>
    <property type="match status" value="1"/>
</dbReference>
<dbReference type="GO" id="GO:0034605">
    <property type="term" value="P:cellular response to heat"/>
    <property type="evidence" value="ECO:0007669"/>
    <property type="project" value="TreeGrafter"/>
</dbReference>
<feature type="domain" description="HSF-type DNA-binding" evidence="11">
    <location>
        <begin position="52"/>
        <end position="76"/>
    </location>
</feature>
<dbReference type="PANTHER" id="PTHR10015">
    <property type="entry name" value="HEAT SHOCK TRANSCRIPTION FACTOR"/>
    <property type="match status" value="1"/>
</dbReference>